<evidence type="ECO:0000313" key="2">
    <source>
        <dbReference type="EMBL" id="QEV64063.1"/>
    </source>
</evidence>
<dbReference type="InterPro" id="IPR027417">
    <property type="entry name" value="P-loop_NTPase"/>
</dbReference>
<proteinExistence type="predicted"/>
<dbReference type="AlphaFoldDB" id="A0A5P2XGK1"/>
<sequence>MLGHSQAGKTTYMALMYSTMNNGPYGFEVLCQDRAQHQQLLLAARAVLRGDYPPPTDHRQVYELKLRHGPSDLVDFRWRDHRGGALTERSTSGQSAELRRDLLAADALVVFVDAYELLTSPRGARKVRSLMAPITAALADRTTFAPLVIALTKCDLLGDDDDVRRFNQAFDPLINAVQQSRHVYGTLIELACGPQPQNVVGPVLFCLYWAIAKRAEELNGHIESAMRQAAAYQAQNHLVGRWRAAWRGEPHPGWSAAEMLNRAQAQYAQLQPLIEPGKRLENLLGELPLF</sequence>
<evidence type="ECO:0000259" key="1">
    <source>
        <dbReference type="Pfam" id="PF19993"/>
    </source>
</evidence>
<gene>
    <name evidence="2" type="ORF">CP982_39655</name>
</gene>
<evidence type="ECO:0000313" key="3">
    <source>
        <dbReference type="Proteomes" id="UP000326505"/>
    </source>
</evidence>
<dbReference type="KEGG" id="sspb:CP982_39655"/>
<accession>A0A5P2XGK1</accession>
<reference evidence="2 3" key="1">
    <citation type="submission" date="2017-09" db="EMBL/GenBank/DDBJ databases">
        <authorList>
            <person name="Lee N."/>
            <person name="Cho B.-K."/>
        </authorList>
    </citation>
    <scope>NUCLEOTIDE SEQUENCE [LARGE SCALE GENOMIC DNA]</scope>
    <source>
        <strain evidence="2 3">ATCC 27465</strain>
    </source>
</reference>
<feature type="domain" description="Double-GTPase 2" evidence="1">
    <location>
        <begin position="2"/>
        <end position="165"/>
    </location>
</feature>
<dbReference type="Proteomes" id="UP000326505">
    <property type="component" value="Chromosome"/>
</dbReference>
<name>A0A5P2XGK1_STRST</name>
<dbReference type="SUPFAM" id="SSF52540">
    <property type="entry name" value="P-loop containing nucleoside triphosphate hydrolases"/>
    <property type="match status" value="1"/>
</dbReference>
<protein>
    <recommendedName>
        <fullName evidence="1">Double-GTPase 2 domain-containing protein</fullName>
    </recommendedName>
</protein>
<organism evidence="2 3">
    <name type="scientific">Streptomyces spectabilis</name>
    <dbReference type="NCBI Taxonomy" id="68270"/>
    <lineage>
        <taxon>Bacteria</taxon>
        <taxon>Bacillati</taxon>
        <taxon>Actinomycetota</taxon>
        <taxon>Actinomycetes</taxon>
        <taxon>Kitasatosporales</taxon>
        <taxon>Streptomycetaceae</taxon>
        <taxon>Streptomyces</taxon>
    </lineage>
</organism>
<dbReference type="Gene3D" id="3.40.50.300">
    <property type="entry name" value="P-loop containing nucleotide triphosphate hydrolases"/>
    <property type="match status" value="1"/>
</dbReference>
<dbReference type="Pfam" id="PF19993">
    <property type="entry name" value="DO-GTPase2"/>
    <property type="match status" value="1"/>
</dbReference>
<dbReference type="EMBL" id="CP023690">
    <property type="protein sequence ID" value="QEV64063.1"/>
    <property type="molecule type" value="Genomic_DNA"/>
</dbReference>
<dbReference type="InterPro" id="IPR045528">
    <property type="entry name" value="DO-GTPase2"/>
</dbReference>